<keyword evidence="2 3" id="KW-0813">Transport</keyword>
<keyword evidence="7" id="KW-1185">Reference proteome</keyword>
<reference evidence="6 7" key="1">
    <citation type="submission" date="2021-04" db="EMBL/GenBank/DDBJ databases">
        <title>Nocardia tengchongensis.</title>
        <authorList>
            <person name="Zhuang k."/>
            <person name="Ran Y."/>
            <person name="Li W."/>
        </authorList>
    </citation>
    <scope>NUCLEOTIDE SEQUENCE [LARGE SCALE GENOMIC DNA]</scope>
    <source>
        <strain evidence="6 7">CFH S0057</strain>
    </source>
</reference>
<dbReference type="EMBL" id="CP074371">
    <property type="protein sequence ID" value="QVI19262.1"/>
    <property type="molecule type" value="Genomic_DNA"/>
</dbReference>
<dbReference type="Proteomes" id="UP000683310">
    <property type="component" value="Chromosome"/>
</dbReference>
<dbReference type="NCBIfam" id="TIGR01961">
    <property type="entry name" value="NuoC_fam"/>
    <property type="match status" value="1"/>
</dbReference>
<dbReference type="InterPro" id="IPR037232">
    <property type="entry name" value="NADH_quin_OxRdtase_su_C/D-like"/>
</dbReference>
<comment type="catalytic activity">
    <reaction evidence="3">
        <text>a quinone + NADH + 5 H(+)(in) = a quinol + NAD(+) + 4 H(+)(out)</text>
        <dbReference type="Rhea" id="RHEA:57888"/>
        <dbReference type="ChEBI" id="CHEBI:15378"/>
        <dbReference type="ChEBI" id="CHEBI:24646"/>
        <dbReference type="ChEBI" id="CHEBI:57540"/>
        <dbReference type="ChEBI" id="CHEBI:57945"/>
        <dbReference type="ChEBI" id="CHEBI:132124"/>
    </reaction>
</comment>
<evidence type="ECO:0000256" key="1">
    <source>
        <dbReference type="ARBA" id="ARBA00007569"/>
    </source>
</evidence>
<evidence type="ECO:0000259" key="5">
    <source>
        <dbReference type="Pfam" id="PF00329"/>
    </source>
</evidence>
<feature type="region of interest" description="Disordered" evidence="4">
    <location>
        <begin position="242"/>
        <end position="261"/>
    </location>
</feature>
<keyword evidence="3" id="KW-0520">NAD</keyword>
<comment type="similarity">
    <text evidence="1 3">Belongs to the complex I 30 kDa subunit family.</text>
</comment>
<keyword evidence="3" id="KW-1003">Cell membrane</keyword>
<evidence type="ECO:0000256" key="3">
    <source>
        <dbReference type="HAMAP-Rule" id="MF_01357"/>
    </source>
</evidence>
<dbReference type="GO" id="GO:0016491">
    <property type="term" value="F:oxidoreductase activity"/>
    <property type="evidence" value="ECO:0007669"/>
    <property type="project" value="UniProtKB-KW"/>
</dbReference>
<dbReference type="InterPro" id="IPR001268">
    <property type="entry name" value="NADH_UbQ_OxRdtase_30kDa_su"/>
</dbReference>
<evidence type="ECO:0000256" key="4">
    <source>
        <dbReference type="SAM" id="MobiDB-lite"/>
    </source>
</evidence>
<dbReference type="SUPFAM" id="SSF143243">
    <property type="entry name" value="Nqo5-like"/>
    <property type="match status" value="1"/>
</dbReference>
<feature type="compositionally biased region" description="Polar residues" evidence="4">
    <location>
        <begin position="20"/>
        <end position="29"/>
    </location>
</feature>
<accession>A0ABX8CH24</accession>
<comment type="subcellular location">
    <subcellularLocation>
        <location evidence="3">Cell membrane</location>
        <topology evidence="3">Peripheral membrane protein</topology>
        <orientation evidence="3">Cytoplasmic side</orientation>
    </subcellularLocation>
</comment>
<dbReference type="HAMAP" id="MF_01357">
    <property type="entry name" value="NDH1_NuoC"/>
    <property type="match status" value="1"/>
</dbReference>
<evidence type="ECO:0000313" key="6">
    <source>
        <dbReference type="EMBL" id="QVI19262.1"/>
    </source>
</evidence>
<feature type="domain" description="NADH:ubiquinone oxidoreductase 30kDa subunit" evidence="5">
    <location>
        <begin position="120"/>
        <end position="241"/>
    </location>
</feature>
<dbReference type="PANTHER" id="PTHR10884">
    <property type="entry name" value="NADH DEHYDROGENASE UBIQUINONE IRON-SULFUR PROTEIN 3"/>
    <property type="match status" value="1"/>
</dbReference>
<comment type="subunit">
    <text evidence="3">NDH-1 is composed of 14 different subunits. Subunits NuoB, C, D, E, F, and G constitute the peripheral sector of the complex.</text>
</comment>
<feature type="region of interest" description="Disordered" evidence="4">
    <location>
        <begin position="1"/>
        <end position="48"/>
    </location>
</feature>
<gene>
    <name evidence="3" type="primary">nuoC</name>
    <name evidence="6" type="ORF">KHQ06_22850</name>
</gene>
<keyword evidence="3" id="KW-1278">Translocase</keyword>
<keyword evidence="3" id="KW-0472">Membrane</keyword>
<dbReference type="PANTHER" id="PTHR10884:SF14">
    <property type="entry name" value="NADH DEHYDROGENASE [UBIQUINONE] IRON-SULFUR PROTEIN 3, MITOCHONDRIAL"/>
    <property type="match status" value="1"/>
</dbReference>
<dbReference type="NCBIfam" id="NF005856">
    <property type="entry name" value="PRK07785.1"/>
    <property type="match status" value="1"/>
</dbReference>
<dbReference type="EC" id="7.1.1.-" evidence="3"/>
<keyword evidence="3" id="KW-0874">Quinone</keyword>
<dbReference type="RefSeq" id="WP_213555295.1">
    <property type="nucleotide sequence ID" value="NZ_JBHXAJ010000006.1"/>
</dbReference>
<evidence type="ECO:0000256" key="2">
    <source>
        <dbReference type="ARBA" id="ARBA00022448"/>
    </source>
</evidence>
<dbReference type="InterPro" id="IPR010218">
    <property type="entry name" value="NADH_DH_suC"/>
</dbReference>
<proteinExistence type="inferred from homology"/>
<dbReference type="Pfam" id="PF00329">
    <property type="entry name" value="Complex1_30kDa"/>
    <property type="match status" value="1"/>
</dbReference>
<dbReference type="Gene3D" id="3.30.460.80">
    <property type="entry name" value="NADH:ubiquinone oxidoreductase, 30kDa subunit"/>
    <property type="match status" value="1"/>
</dbReference>
<evidence type="ECO:0000313" key="7">
    <source>
        <dbReference type="Proteomes" id="UP000683310"/>
    </source>
</evidence>
<name>A0ABX8CH24_9NOCA</name>
<protein>
    <recommendedName>
        <fullName evidence="3">NADH-quinone oxidoreductase subunit C</fullName>
        <ecNumber evidence="3">7.1.1.-</ecNumber>
    </recommendedName>
    <alternativeName>
        <fullName evidence="3">NADH dehydrogenase I subunit C</fullName>
    </alternativeName>
    <alternativeName>
        <fullName evidence="3">NDH-1 subunit C</fullName>
    </alternativeName>
</protein>
<keyword evidence="6" id="KW-0560">Oxidoreductase</keyword>
<comment type="function">
    <text evidence="3">NDH-1 shuttles electrons from NADH, via FMN and iron-sulfur (Fe-S) centers, to quinones in the respiratory chain. The immediate electron acceptor for the enzyme in this species is believed to be a menaquinone. Couples the redox reaction to proton translocation (for every two electrons transferred, four hydrogen ions are translocated across the cytoplasmic membrane), and thus conserves the redox energy in a proton gradient.</text>
</comment>
<organism evidence="6 7">
    <name type="scientific">Nocardia tengchongensis</name>
    <dbReference type="NCBI Taxonomy" id="2055889"/>
    <lineage>
        <taxon>Bacteria</taxon>
        <taxon>Bacillati</taxon>
        <taxon>Actinomycetota</taxon>
        <taxon>Actinomycetes</taxon>
        <taxon>Mycobacteriales</taxon>
        <taxon>Nocardiaceae</taxon>
        <taxon>Nocardia</taxon>
    </lineage>
</organism>
<sequence length="261" mass="28745">MSFDAPVGTESPPEAAVEPTENTPDTTESADAAPSGPTARPTPPADEVIGVRQGMFGVTGTGDTSGYGRLVQTVAMPGGTPAPYGPVFDEVIAHLRLALAKTFDEAVEKIVVFRGELTLHIRRDHLVLVAKTLRDNEALRFELCLGASGAHYPEDTGRELHALYHLNSITHNRRLRLEVSVPDSDPHLPSLYSVYPTVDWHERETYDFFGILFDGHPSLTRIAMPDDWRGHPQRKDYPLGGIPVEYKGARIPPPDERRTYS</sequence>